<evidence type="ECO:0000313" key="6">
    <source>
        <dbReference type="Proteomes" id="UP001480595"/>
    </source>
</evidence>
<protein>
    <submittedName>
        <fullName evidence="5">Terpene synthase</fullName>
    </submittedName>
</protein>
<keyword evidence="3" id="KW-0443">Lipid metabolism</keyword>
<dbReference type="InterPro" id="IPR032696">
    <property type="entry name" value="SQ_cyclase_C"/>
</dbReference>
<dbReference type="PANTHER" id="PTHR11764">
    <property type="entry name" value="TERPENE CYCLASE/MUTASE FAMILY MEMBER"/>
    <property type="match status" value="1"/>
</dbReference>
<evidence type="ECO:0000313" key="5">
    <source>
        <dbReference type="EMBL" id="KAK8043135.1"/>
    </source>
</evidence>
<gene>
    <name evidence="5" type="ORF">PG994_013618</name>
</gene>
<feature type="domain" description="Squalene cyclase C-terminal" evidence="4">
    <location>
        <begin position="1"/>
        <end position="226"/>
    </location>
</feature>
<keyword evidence="2" id="KW-0677">Repeat</keyword>
<evidence type="ECO:0000256" key="1">
    <source>
        <dbReference type="ARBA" id="ARBA00009755"/>
    </source>
</evidence>
<dbReference type="RefSeq" id="XP_066709988.1">
    <property type="nucleotide sequence ID" value="XM_066865027.1"/>
</dbReference>
<dbReference type="EMBL" id="JAQQWL010000013">
    <property type="protein sequence ID" value="KAK8043135.1"/>
    <property type="molecule type" value="Genomic_DNA"/>
</dbReference>
<dbReference type="SUPFAM" id="SSF48239">
    <property type="entry name" value="Terpenoid cyclases/Protein prenyltransferases"/>
    <property type="match status" value="1"/>
</dbReference>
<proteinExistence type="inferred from homology"/>
<evidence type="ECO:0000259" key="4">
    <source>
        <dbReference type="Pfam" id="PF13243"/>
    </source>
</evidence>
<keyword evidence="6" id="KW-1185">Reference proteome</keyword>
<dbReference type="Gene3D" id="1.50.10.20">
    <property type="match status" value="1"/>
</dbReference>
<name>A0ABR1T955_9PEZI</name>
<evidence type="ECO:0000256" key="3">
    <source>
        <dbReference type="ARBA" id="ARBA00022955"/>
    </source>
</evidence>
<dbReference type="Proteomes" id="UP001480595">
    <property type="component" value="Unassembled WGS sequence"/>
</dbReference>
<dbReference type="InterPro" id="IPR008930">
    <property type="entry name" value="Terpenoid_cyclase/PrenylTrfase"/>
</dbReference>
<keyword evidence="3" id="KW-0444">Lipid biosynthesis</keyword>
<dbReference type="Pfam" id="PF13243">
    <property type="entry name" value="SQHop_cyclase_C"/>
    <property type="match status" value="1"/>
</dbReference>
<comment type="similarity">
    <text evidence="1">Belongs to the terpene cyclase/mutase family.</text>
</comment>
<dbReference type="InterPro" id="IPR018333">
    <property type="entry name" value="Squalene_cyclase"/>
</dbReference>
<reference evidence="5 6" key="1">
    <citation type="submission" date="2023-01" db="EMBL/GenBank/DDBJ databases">
        <title>Analysis of 21 Apiospora genomes using comparative genomics revels a genus with tremendous synthesis potential of carbohydrate active enzymes and secondary metabolites.</title>
        <authorList>
            <person name="Sorensen T."/>
        </authorList>
    </citation>
    <scope>NUCLEOTIDE SEQUENCE [LARGE SCALE GENOMIC DNA]</scope>
    <source>
        <strain evidence="5 6">CBS 135458</strain>
    </source>
</reference>
<sequence length="247" mass="27847">MQNADGGYASYERVRGGKYLHHLNPAEVFDKIMVECTYPECTTAVLTALARFQRHFPAYRPSDIQRTIYKAVGFVRSRQRPDGSWYGAWVICLTYATYFALQSLEAAGEQYGNSASVRKACLFLLGKQRDDGGWGERHTSCDERRYIQHDVTSQVVNTARAVMALMHAGYPDPVPIQRGLELIRSRQQSSGEWLQEGIEGVFNQTCMIGYPNYKLYFTVMALGAYNARYVPKLKSQAKGIVLSSLGE</sequence>
<keyword evidence="3" id="KW-0752">Steroid biosynthesis</keyword>
<dbReference type="GeneID" id="92098090"/>
<comment type="caution">
    <text evidence="5">The sequence shown here is derived from an EMBL/GenBank/DDBJ whole genome shotgun (WGS) entry which is preliminary data.</text>
</comment>
<dbReference type="PANTHER" id="PTHR11764:SF20">
    <property type="entry name" value="LANOSTEROL SYNTHASE"/>
    <property type="match status" value="1"/>
</dbReference>
<organism evidence="5 6">
    <name type="scientific">Apiospora phragmitis</name>
    <dbReference type="NCBI Taxonomy" id="2905665"/>
    <lineage>
        <taxon>Eukaryota</taxon>
        <taxon>Fungi</taxon>
        <taxon>Dikarya</taxon>
        <taxon>Ascomycota</taxon>
        <taxon>Pezizomycotina</taxon>
        <taxon>Sordariomycetes</taxon>
        <taxon>Xylariomycetidae</taxon>
        <taxon>Amphisphaeriales</taxon>
        <taxon>Apiosporaceae</taxon>
        <taxon>Apiospora</taxon>
    </lineage>
</organism>
<evidence type="ECO:0000256" key="2">
    <source>
        <dbReference type="ARBA" id="ARBA00022737"/>
    </source>
</evidence>
<accession>A0ABR1T955</accession>